<feature type="transmembrane region" description="Helical" evidence="8">
    <location>
        <begin position="21"/>
        <end position="37"/>
    </location>
</feature>
<feature type="transmembrane region" description="Helical" evidence="8">
    <location>
        <begin position="316"/>
        <end position="335"/>
    </location>
</feature>
<organism evidence="9 10">
    <name type="scientific">Candidatus Kutchimonas denitrificans</name>
    <dbReference type="NCBI Taxonomy" id="3056748"/>
    <lineage>
        <taxon>Bacteria</taxon>
        <taxon>Pseudomonadati</taxon>
        <taxon>Gemmatimonadota</taxon>
        <taxon>Gemmatimonadia</taxon>
        <taxon>Candidatus Palauibacterales</taxon>
        <taxon>Candidatus Palauibacteraceae</taxon>
        <taxon>Candidatus Kutchimonas</taxon>
    </lineage>
</organism>
<feature type="transmembrane region" description="Helical" evidence="8">
    <location>
        <begin position="288"/>
        <end position="309"/>
    </location>
</feature>
<evidence type="ECO:0000256" key="3">
    <source>
        <dbReference type="ARBA" id="ARBA00022676"/>
    </source>
</evidence>
<evidence type="ECO:0000256" key="8">
    <source>
        <dbReference type="SAM" id="Phobius"/>
    </source>
</evidence>
<name>A0AAE4Z911_9BACT</name>
<keyword evidence="3" id="KW-0328">Glycosyltransferase</keyword>
<feature type="transmembrane region" description="Helical" evidence="8">
    <location>
        <begin position="96"/>
        <end position="116"/>
    </location>
</feature>
<evidence type="ECO:0000256" key="2">
    <source>
        <dbReference type="ARBA" id="ARBA00022475"/>
    </source>
</evidence>
<dbReference type="GO" id="GO:0016763">
    <property type="term" value="F:pentosyltransferase activity"/>
    <property type="evidence" value="ECO:0007669"/>
    <property type="project" value="TreeGrafter"/>
</dbReference>
<dbReference type="GO" id="GO:0005886">
    <property type="term" value="C:plasma membrane"/>
    <property type="evidence" value="ECO:0007669"/>
    <property type="project" value="UniProtKB-SubCell"/>
</dbReference>
<evidence type="ECO:0000256" key="5">
    <source>
        <dbReference type="ARBA" id="ARBA00022692"/>
    </source>
</evidence>
<proteinExistence type="predicted"/>
<evidence type="ECO:0008006" key="11">
    <source>
        <dbReference type="Google" id="ProtNLM"/>
    </source>
</evidence>
<dbReference type="PANTHER" id="PTHR33908:SF11">
    <property type="entry name" value="MEMBRANE PROTEIN"/>
    <property type="match status" value="1"/>
</dbReference>
<accession>A0AAE4Z911</accession>
<evidence type="ECO:0000313" key="10">
    <source>
        <dbReference type="Proteomes" id="UP000702544"/>
    </source>
</evidence>
<feature type="transmembrane region" description="Helical" evidence="8">
    <location>
        <begin position="341"/>
        <end position="361"/>
    </location>
</feature>
<evidence type="ECO:0000256" key="7">
    <source>
        <dbReference type="ARBA" id="ARBA00023136"/>
    </source>
</evidence>
<keyword evidence="5 8" id="KW-0812">Transmembrane</keyword>
<gene>
    <name evidence="9" type="ORF">GWO12_09090</name>
</gene>
<sequence>MARQPSEPGKTPARLGPLQHPLIWLCAAHVLLAVLLFDPKPFLGGDNYWYMLLGESLRTGEGYRDLWLPSTPAHTRYPPLYPALLAFLGLIKVSPVLFKLFSLACTTAVTALVFLLTERRTGDRQLALLAGGLAAAAPILVEYAHWVLSEPLFTVLVLVAVYAFSRDDAAGDVKIFAVGTGAAILASLARSAGYPLLLAILVSLAARRRWKRCAIFLGAVIVVLGSWWLRNRLAVSGDLPYTQWILFRDPYRPELGTVGAAELVGRFFHNLQAYALRVLPQSMAGRDVSGFAAGVLGTVATALPTAAALRNLKQLRVTELFFIFYMGLILLWPEAWSDQRLLLPALPVIFVLLVEGLAWVAGKVDRQGRRAGAVTFVVGALLVAVAVLGNLRLAARELDCARAYWRGNRFACYPAAVVDFIRTANWTAQNTDRQAIVVNRKPQIFYWYGRRRGDNYPYTEDTDSVMHFLDSLETDYVIVDRWSATTFRYLIPAIQANADRFGLAHQEGQPATFLLTYSRSGGGR</sequence>
<dbReference type="Proteomes" id="UP000702544">
    <property type="component" value="Unassembled WGS sequence"/>
</dbReference>
<evidence type="ECO:0000313" key="9">
    <source>
        <dbReference type="EMBL" id="NIR75253.1"/>
    </source>
</evidence>
<comment type="subcellular location">
    <subcellularLocation>
        <location evidence="1">Cell membrane</location>
        <topology evidence="1">Multi-pass membrane protein</topology>
    </subcellularLocation>
</comment>
<comment type="caution">
    <text evidence="9">The sequence shown here is derived from an EMBL/GenBank/DDBJ whole genome shotgun (WGS) entry which is preliminary data.</text>
</comment>
<feature type="transmembrane region" description="Helical" evidence="8">
    <location>
        <begin position="128"/>
        <end position="148"/>
    </location>
</feature>
<protein>
    <recommendedName>
        <fullName evidence="11">Glycosyltransferase RgtA/B/C/D-like domain-containing protein</fullName>
    </recommendedName>
</protein>
<dbReference type="EMBL" id="JAACAK010000067">
    <property type="protein sequence ID" value="NIR75253.1"/>
    <property type="molecule type" value="Genomic_DNA"/>
</dbReference>
<feature type="transmembrane region" description="Helical" evidence="8">
    <location>
        <begin position="373"/>
        <end position="393"/>
    </location>
</feature>
<feature type="transmembrane region" description="Helical" evidence="8">
    <location>
        <begin position="175"/>
        <end position="201"/>
    </location>
</feature>
<reference evidence="9 10" key="1">
    <citation type="submission" date="2020-01" db="EMBL/GenBank/DDBJ databases">
        <title>Genomes assembled from Gulf of Kutch pelagic sediment metagenomes.</title>
        <authorList>
            <person name="Chandrashekar M."/>
            <person name="Mahajan M.S."/>
            <person name="Dave K.J."/>
            <person name="Vatsa P."/>
            <person name="Nathani N.M."/>
        </authorList>
    </citation>
    <scope>NUCLEOTIDE SEQUENCE [LARGE SCALE GENOMIC DNA]</scope>
    <source>
        <strain evidence="9">KS3-K002</strain>
    </source>
</reference>
<evidence type="ECO:0000256" key="4">
    <source>
        <dbReference type="ARBA" id="ARBA00022679"/>
    </source>
</evidence>
<dbReference type="AlphaFoldDB" id="A0AAE4Z911"/>
<feature type="transmembrane region" description="Helical" evidence="8">
    <location>
        <begin position="213"/>
        <end position="229"/>
    </location>
</feature>
<evidence type="ECO:0000256" key="6">
    <source>
        <dbReference type="ARBA" id="ARBA00022989"/>
    </source>
</evidence>
<dbReference type="InterPro" id="IPR050297">
    <property type="entry name" value="LipidA_mod_glycosyltrf_83"/>
</dbReference>
<dbReference type="GO" id="GO:0009103">
    <property type="term" value="P:lipopolysaccharide biosynthetic process"/>
    <property type="evidence" value="ECO:0007669"/>
    <property type="project" value="UniProtKB-ARBA"/>
</dbReference>
<evidence type="ECO:0000256" key="1">
    <source>
        <dbReference type="ARBA" id="ARBA00004651"/>
    </source>
</evidence>
<dbReference type="PANTHER" id="PTHR33908">
    <property type="entry name" value="MANNOSYLTRANSFERASE YKCB-RELATED"/>
    <property type="match status" value="1"/>
</dbReference>
<keyword evidence="6 8" id="KW-1133">Transmembrane helix</keyword>
<keyword evidence="4" id="KW-0808">Transferase</keyword>
<keyword evidence="7 8" id="KW-0472">Membrane</keyword>
<keyword evidence="2" id="KW-1003">Cell membrane</keyword>